<dbReference type="OrthoDB" id="9796287at2"/>
<name>A0A1A7NSN5_9PAST</name>
<comment type="caution">
    <text evidence="2">The sequence shown here is derived from an EMBL/GenBank/DDBJ whole genome shotgun (WGS) entry which is preliminary data.</text>
</comment>
<proteinExistence type="predicted"/>
<evidence type="ECO:0000313" key="3">
    <source>
        <dbReference type="Proteomes" id="UP000243558"/>
    </source>
</evidence>
<dbReference type="PATRIC" id="fig|505345.7.peg.1138"/>
<evidence type="ECO:0000313" key="2">
    <source>
        <dbReference type="EMBL" id="OBW91999.1"/>
    </source>
</evidence>
<dbReference type="SUPFAM" id="SSF103025">
    <property type="entry name" value="Folate-binding domain"/>
    <property type="match status" value="1"/>
</dbReference>
<dbReference type="NCBIfam" id="TIGR03317">
    <property type="entry name" value="ygfZ_signature"/>
    <property type="match status" value="1"/>
</dbReference>
<dbReference type="Pfam" id="PF21130">
    <property type="entry name" value="YgfZ_barrel"/>
    <property type="match status" value="1"/>
</dbReference>
<dbReference type="AlphaFoldDB" id="A0A1A7NSN5"/>
<feature type="domain" description="tRNA-modifying protein YgfZ-like beta-barrel" evidence="1">
    <location>
        <begin position="217"/>
        <end position="282"/>
    </location>
</feature>
<gene>
    <name evidence="2" type="ORF">QV01_05735</name>
</gene>
<organism evidence="2 3">
    <name type="scientific">Gallibacterium genomosp. 3</name>
    <dbReference type="NCBI Taxonomy" id="505345"/>
    <lineage>
        <taxon>Bacteria</taxon>
        <taxon>Pseudomonadati</taxon>
        <taxon>Pseudomonadota</taxon>
        <taxon>Gammaproteobacteria</taxon>
        <taxon>Pasteurellales</taxon>
        <taxon>Pasteurellaceae</taxon>
        <taxon>Gallibacterium</taxon>
    </lineage>
</organism>
<keyword evidence="3" id="KW-1185">Reference proteome</keyword>
<dbReference type="Gene3D" id="2.40.30.160">
    <property type="match status" value="1"/>
</dbReference>
<dbReference type="SUPFAM" id="SSF101790">
    <property type="entry name" value="Aminomethyltransferase beta-barrel domain"/>
    <property type="match status" value="1"/>
</dbReference>
<accession>A0A1A7NSN5</accession>
<dbReference type="InterPro" id="IPR048451">
    <property type="entry name" value="YgfZ_barrel"/>
</dbReference>
<dbReference type="GO" id="GO:0016226">
    <property type="term" value="P:iron-sulfur cluster assembly"/>
    <property type="evidence" value="ECO:0007669"/>
    <property type="project" value="TreeGrafter"/>
</dbReference>
<dbReference type="InterPro" id="IPR045179">
    <property type="entry name" value="YgfZ/GcvT"/>
</dbReference>
<dbReference type="InterPro" id="IPR029043">
    <property type="entry name" value="GcvT/YgfZ_C"/>
</dbReference>
<reference evidence="2 3" key="1">
    <citation type="submission" date="2014-11" db="EMBL/GenBank/DDBJ databases">
        <title>Pan-genome of Gallibacterium spp.</title>
        <authorList>
            <person name="Kudirkiene E."/>
            <person name="Bojesen A.M."/>
        </authorList>
    </citation>
    <scope>NUCLEOTIDE SEQUENCE [LARGE SCALE GENOMIC DNA]</scope>
    <source>
        <strain evidence="2 3">F151</strain>
    </source>
</reference>
<evidence type="ECO:0000259" key="1">
    <source>
        <dbReference type="Pfam" id="PF21130"/>
    </source>
</evidence>
<protein>
    <submittedName>
        <fullName evidence="2">Global regulator</fullName>
    </submittedName>
</protein>
<dbReference type="Proteomes" id="UP000243558">
    <property type="component" value="Unassembled WGS sequence"/>
</dbReference>
<dbReference type="PANTHER" id="PTHR22602:SF0">
    <property type="entry name" value="TRANSFERASE CAF17, MITOCHONDRIAL-RELATED"/>
    <property type="match status" value="1"/>
</dbReference>
<sequence>MPTLNKVTQLATSLPTYRVIEISGIDSQTFLQGQLTCDVTKMADNSSTLAAHCDPKGKMISLFRLIKFSAQQFWFIFEESLLPTALEQLKKYAVFSKVTFNEKPLSLYAFTPDALPNEWQYDGEIYQTESDTLVHIDAEEQNYYILLTTKTLDFTADPEKWKALNIISGQPLFNGKVQGEFIPQALNLQHLERAISFTKGCYIGQETIARAKYRGANKLAMFTLFSQANEDVEIGSGVEMKLENGWRRTGTIINFTQYQQHTLLQVVLNKEISPDTLFRLTENGATYQALANKFVEE</sequence>
<dbReference type="RefSeq" id="WP_065239274.1">
    <property type="nucleotide sequence ID" value="NZ_JTJM01000025.1"/>
</dbReference>
<dbReference type="PANTHER" id="PTHR22602">
    <property type="entry name" value="TRANSFERASE CAF17, MITOCHONDRIAL-RELATED"/>
    <property type="match status" value="1"/>
</dbReference>
<dbReference type="InterPro" id="IPR017703">
    <property type="entry name" value="YgfZ/GCV_T_CS"/>
</dbReference>
<dbReference type="EMBL" id="JTJM01000025">
    <property type="protein sequence ID" value="OBW91999.1"/>
    <property type="molecule type" value="Genomic_DNA"/>
</dbReference>
<dbReference type="Gene3D" id="3.30.70.1400">
    <property type="entry name" value="Aminomethyltransferase beta-barrel domains"/>
    <property type="match status" value="1"/>
</dbReference>